<evidence type="ECO:0000313" key="3">
    <source>
        <dbReference type="Proteomes" id="UP000433575"/>
    </source>
</evidence>
<sequence>MIYYFPSCQFHTAHPETSAFIKAYLKRRWNAETRGCCRSSWAIQNNDLLIIVCLSCQAILKERFPACSIVTIYDLLQQDADFHWPDAQGQAITIQDCARADTHLRTQVRSILRKMNFTIHETAHFTPTCGTLLMNPISERNWRSAPVYFKALEDRITILDRAEQQKLLKIQADSYSERKVVAYCNSCYQALCSMNIEHFHLLDLIFTNKQLIS</sequence>
<organism evidence="1 3">
    <name type="scientific">Holdemania massiliensis</name>
    <dbReference type="NCBI Taxonomy" id="1468449"/>
    <lineage>
        <taxon>Bacteria</taxon>
        <taxon>Bacillati</taxon>
        <taxon>Bacillota</taxon>
        <taxon>Erysipelotrichia</taxon>
        <taxon>Erysipelotrichales</taxon>
        <taxon>Erysipelotrichaceae</taxon>
        <taxon>Holdemania</taxon>
    </lineage>
</organism>
<dbReference type="Proteomes" id="UP000480929">
    <property type="component" value="Unassembled WGS sequence"/>
</dbReference>
<protein>
    <submittedName>
        <fullName evidence="1">Uncharacterized protein</fullName>
    </submittedName>
</protein>
<dbReference type="RefSeq" id="WP_154238646.1">
    <property type="nucleotide sequence ID" value="NZ_CALJPI010000030.1"/>
</dbReference>
<gene>
    <name evidence="2" type="ORF">GKD88_07825</name>
    <name evidence="1" type="ORF">GKE08_08420</name>
</gene>
<dbReference type="OrthoDB" id="5241828at2"/>
<dbReference type="AlphaFoldDB" id="A0A6N7S6F8"/>
<comment type="caution">
    <text evidence="1">The sequence shown here is derived from an EMBL/GenBank/DDBJ whole genome shotgun (WGS) entry which is preliminary data.</text>
</comment>
<dbReference type="EMBL" id="WKPJ01000010">
    <property type="protein sequence ID" value="MSA89349.1"/>
    <property type="molecule type" value="Genomic_DNA"/>
</dbReference>
<evidence type="ECO:0000313" key="1">
    <source>
        <dbReference type="EMBL" id="MSA89349.1"/>
    </source>
</evidence>
<dbReference type="EMBL" id="WKPI01000011">
    <property type="protein sequence ID" value="MSC33027.1"/>
    <property type="molecule type" value="Genomic_DNA"/>
</dbReference>
<name>A0A6N7S6F8_9FIRM</name>
<keyword evidence="4" id="KW-1185">Reference proteome</keyword>
<evidence type="ECO:0000313" key="2">
    <source>
        <dbReference type="EMBL" id="MSC33027.1"/>
    </source>
</evidence>
<dbReference type="Proteomes" id="UP000433575">
    <property type="component" value="Unassembled WGS sequence"/>
</dbReference>
<proteinExistence type="predicted"/>
<accession>A0A6N7S6F8</accession>
<reference evidence="3 4" key="1">
    <citation type="journal article" date="2019" name="Nat. Med.">
        <title>A library of human gut bacterial isolates paired with longitudinal multiomics data enables mechanistic microbiome research.</title>
        <authorList>
            <person name="Poyet M."/>
            <person name="Groussin M."/>
            <person name="Gibbons S.M."/>
            <person name="Avila-Pacheco J."/>
            <person name="Jiang X."/>
            <person name="Kearney S.M."/>
            <person name="Perrotta A.R."/>
            <person name="Berdy B."/>
            <person name="Zhao S."/>
            <person name="Lieberman T.D."/>
            <person name="Swanson P.K."/>
            <person name="Smith M."/>
            <person name="Roesemann S."/>
            <person name="Alexander J.E."/>
            <person name="Rich S.A."/>
            <person name="Livny J."/>
            <person name="Vlamakis H."/>
            <person name="Clish C."/>
            <person name="Bullock K."/>
            <person name="Deik A."/>
            <person name="Scott J."/>
            <person name="Pierce K.A."/>
            <person name="Xavier R.J."/>
            <person name="Alm E.J."/>
        </authorList>
    </citation>
    <scope>NUCLEOTIDE SEQUENCE [LARGE SCALE GENOMIC DNA]</scope>
    <source>
        <strain evidence="1 3">BIOML-A4</strain>
        <strain evidence="2 4">BIOML-A5</strain>
    </source>
</reference>
<evidence type="ECO:0000313" key="4">
    <source>
        <dbReference type="Proteomes" id="UP000480929"/>
    </source>
</evidence>